<dbReference type="EMBL" id="BEZZ01001431">
    <property type="protein sequence ID" value="GCC18570.1"/>
    <property type="molecule type" value="Genomic_DNA"/>
</dbReference>
<dbReference type="PROSITE" id="PS50011">
    <property type="entry name" value="PROTEIN_KINASE_DOM"/>
    <property type="match status" value="1"/>
</dbReference>
<keyword evidence="6" id="KW-0067">ATP-binding</keyword>
<dbReference type="GO" id="GO:0050321">
    <property type="term" value="F:tau-protein kinase activity"/>
    <property type="evidence" value="ECO:0007669"/>
    <property type="project" value="TreeGrafter"/>
</dbReference>
<dbReference type="InterPro" id="IPR011009">
    <property type="entry name" value="Kinase-like_dom_sf"/>
</dbReference>
<dbReference type="GO" id="GO:0000226">
    <property type="term" value="P:microtubule cytoskeleton organization"/>
    <property type="evidence" value="ECO:0007669"/>
    <property type="project" value="TreeGrafter"/>
</dbReference>
<dbReference type="GO" id="GO:0035556">
    <property type="term" value="P:intracellular signal transduction"/>
    <property type="evidence" value="ECO:0007669"/>
    <property type="project" value="TreeGrafter"/>
</dbReference>
<dbReference type="PANTHER" id="PTHR24346">
    <property type="entry name" value="MAP/MICROTUBULE AFFINITY-REGULATING KINASE"/>
    <property type="match status" value="1"/>
</dbReference>
<dbReference type="Proteomes" id="UP000287033">
    <property type="component" value="Unassembled WGS sequence"/>
</dbReference>
<dbReference type="EC" id="2.7.11.1" evidence="1"/>
<keyword evidence="5" id="KW-0418">Kinase</keyword>
<proteinExistence type="predicted"/>
<dbReference type="InterPro" id="IPR000719">
    <property type="entry name" value="Prot_kinase_dom"/>
</dbReference>
<evidence type="ECO:0000256" key="3">
    <source>
        <dbReference type="ARBA" id="ARBA00022679"/>
    </source>
</evidence>
<evidence type="ECO:0000256" key="1">
    <source>
        <dbReference type="ARBA" id="ARBA00012513"/>
    </source>
</evidence>
<name>A0A401RKA7_CHIPU</name>
<dbReference type="SUPFAM" id="SSF56112">
    <property type="entry name" value="Protein kinase-like (PK-like)"/>
    <property type="match status" value="1"/>
</dbReference>
<protein>
    <recommendedName>
        <fullName evidence="1">non-specific serine/threonine protein kinase</fullName>
        <ecNumber evidence="1">2.7.11.1</ecNumber>
    </recommendedName>
</protein>
<feature type="domain" description="Protein kinase" evidence="7">
    <location>
        <begin position="1"/>
        <end position="98"/>
    </location>
</feature>
<evidence type="ECO:0000256" key="5">
    <source>
        <dbReference type="ARBA" id="ARBA00022777"/>
    </source>
</evidence>
<dbReference type="OrthoDB" id="193931at2759"/>
<dbReference type="Gene3D" id="1.10.510.10">
    <property type="entry name" value="Transferase(Phosphotransferase) domain 1"/>
    <property type="match status" value="1"/>
</dbReference>
<dbReference type="SMART" id="SM00220">
    <property type="entry name" value="S_TKc"/>
    <property type="match status" value="1"/>
</dbReference>
<dbReference type="AlphaFoldDB" id="A0A401RKA7"/>
<dbReference type="PANTHER" id="PTHR24346:SF84">
    <property type="entry name" value="TESTIS SPECIFIC SERINE KINASE 5"/>
    <property type="match status" value="1"/>
</dbReference>
<evidence type="ECO:0000259" key="7">
    <source>
        <dbReference type="PROSITE" id="PS50011"/>
    </source>
</evidence>
<keyword evidence="2" id="KW-0723">Serine/threonine-protein kinase</keyword>
<sequence>MSTFCGSMPYTAPEILQGQKYKGEHADIWSMGIILYAMVTGKLPFTEFQPSKLLEEIKCGILYNERLSTACQDLISKMLQWKPANRPALSEVLTHPWMISAASILFQKVRIFMAGSSEKKQHKEATGTGLHVCSPPLMLELQLAALLRSNEQP</sequence>
<organism evidence="8 9">
    <name type="scientific">Chiloscyllium punctatum</name>
    <name type="common">Brownbanded bambooshark</name>
    <name type="synonym">Hemiscyllium punctatum</name>
    <dbReference type="NCBI Taxonomy" id="137246"/>
    <lineage>
        <taxon>Eukaryota</taxon>
        <taxon>Metazoa</taxon>
        <taxon>Chordata</taxon>
        <taxon>Craniata</taxon>
        <taxon>Vertebrata</taxon>
        <taxon>Chondrichthyes</taxon>
        <taxon>Elasmobranchii</taxon>
        <taxon>Galeomorphii</taxon>
        <taxon>Galeoidea</taxon>
        <taxon>Orectolobiformes</taxon>
        <taxon>Hemiscylliidae</taxon>
        <taxon>Chiloscyllium</taxon>
    </lineage>
</organism>
<evidence type="ECO:0000256" key="2">
    <source>
        <dbReference type="ARBA" id="ARBA00022527"/>
    </source>
</evidence>
<reference evidence="8 9" key="1">
    <citation type="journal article" date="2018" name="Nat. Ecol. Evol.">
        <title>Shark genomes provide insights into elasmobranch evolution and the origin of vertebrates.</title>
        <authorList>
            <person name="Hara Y"/>
            <person name="Yamaguchi K"/>
            <person name="Onimaru K"/>
            <person name="Kadota M"/>
            <person name="Koyanagi M"/>
            <person name="Keeley SD"/>
            <person name="Tatsumi K"/>
            <person name="Tanaka K"/>
            <person name="Motone F"/>
            <person name="Kageyama Y"/>
            <person name="Nozu R"/>
            <person name="Adachi N"/>
            <person name="Nishimura O"/>
            <person name="Nakagawa R"/>
            <person name="Tanegashima C"/>
            <person name="Kiyatake I"/>
            <person name="Matsumoto R"/>
            <person name="Murakumo K"/>
            <person name="Nishida K"/>
            <person name="Terakita A"/>
            <person name="Kuratani S"/>
            <person name="Sato K"/>
            <person name="Hyodo S Kuraku.S."/>
        </authorList>
    </citation>
    <scope>NUCLEOTIDE SEQUENCE [LARGE SCALE GENOMIC DNA]</scope>
</reference>
<keyword evidence="4" id="KW-0547">Nucleotide-binding</keyword>
<dbReference type="Pfam" id="PF00069">
    <property type="entry name" value="Pkinase"/>
    <property type="match status" value="1"/>
</dbReference>
<gene>
    <name evidence="8" type="ORF">chiPu_0017981</name>
</gene>
<dbReference type="STRING" id="137246.A0A401RKA7"/>
<evidence type="ECO:0000256" key="6">
    <source>
        <dbReference type="ARBA" id="ARBA00022840"/>
    </source>
</evidence>
<evidence type="ECO:0000256" key="4">
    <source>
        <dbReference type="ARBA" id="ARBA00022741"/>
    </source>
</evidence>
<keyword evidence="9" id="KW-1185">Reference proteome</keyword>
<evidence type="ECO:0000313" key="8">
    <source>
        <dbReference type="EMBL" id="GCC18570.1"/>
    </source>
</evidence>
<accession>A0A401RKA7</accession>
<dbReference type="GO" id="GO:0005737">
    <property type="term" value="C:cytoplasm"/>
    <property type="evidence" value="ECO:0007669"/>
    <property type="project" value="TreeGrafter"/>
</dbReference>
<evidence type="ECO:0000313" key="9">
    <source>
        <dbReference type="Proteomes" id="UP000287033"/>
    </source>
</evidence>
<comment type="caution">
    <text evidence="8">The sequence shown here is derived from an EMBL/GenBank/DDBJ whole genome shotgun (WGS) entry which is preliminary data.</text>
</comment>
<dbReference type="GO" id="GO:0005524">
    <property type="term" value="F:ATP binding"/>
    <property type="evidence" value="ECO:0007669"/>
    <property type="project" value="UniProtKB-KW"/>
</dbReference>
<keyword evidence="3" id="KW-0808">Transferase</keyword>